<dbReference type="EMBL" id="HACA01015866">
    <property type="protein sequence ID" value="CDW33227.1"/>
    <property type="molecule type" value="Transcribed_RNA"/>
</dbReference>
<organism evidence="1">
    <name type="scientific">Lepeophtheirus salmonis</name>
    <name type="common">Salmon louse</name>
    <name type="synonym">Caligus salmonis</name>
    <dbReference type="NCBI Taxonomy" id="72036"/>
    <lineage>
        <taxon>Eukaryota</taxon>
        <taxon>Metazoa</taxon>
        <taxon>Ecdysozoa</taxon>
        <taxon>Arthropoda</taxon>
        <taxon>Crustacea</taxon>
        <taxon>Multicrustacea</taxon>
        <taxon>Hexanauplia</taxon>
        <taxon>Copepoda</taxon>
        <taxon>Siphonostomatoida</taxon>
        <taxon>Caligidae</taxon>
        <taxon>Lepeophtheirus</taxon>
    </lineage>
</organism>
<accession>A0A0K2U5L2</accession>
<evidence type="ECO:0000313" key="1">
    <source>
        <dbReference type="EMBL" id="CDW33227.1"/>
    </source>
</evidence>
<dbReference type="AlphaFoldDB" id="A0A0K2U5L2"/>
<reference evidence="1" key="1">
    <citation type="submission" date="2014-05" db="EMBL/GenBank/DDBJ databases">
        <authorList>
            <person name="Chronopoulou M."/>
        </authorList>
    </citation>
    <scope>NUCLEOTIDE SEQUENCE</scope>
    <source>
        <tissue evidence="1">Whole organism</tissue>
    </source>
</reference>
<proteinExistence type="predicted"/>
<protein>
    <submittedName>
        <fullName evidence="1">Uncharacterized protein</fullName>
    </submittedName>
</protein>
<sequence length="64" mass="7657">KYCLANNFDFFIPRCTDKGCTCTVAITVRISFPVHKFSYFHFPYPSYIIYHQLNVIDYIFSDKF</sequence>
<feature type="non-terminal residue" evidence="1">
    <location>
        <position position="1"/>
    </location>
</feature>
<name>A0A0K2U5L2_LEPSM</name>